<dbReference type="GeneID" id="36592796"/>
<keyword evidence="6 8" id="KW-1133">Transmembrane helix</keyword>
<reference evidence="11 12" key="1">
    <citation type="submission" date="2016-04" db="EMBL/GenBank/DDBJ databases">
        <title>A degradative enzymes factory behind the ericoid mycorrhizal symbiosis.</title>
        <authorList>
            <consortium name="DOE Joint Genome Institute"/>
            <person name="Martino E."/>
            <person name="Morin E."/>
            <person name="Grelet G."/>
            <person name="Kuo A."/>
            <person name="Kohler A."/>
            <person name="Daghino S."/>
            <person name="Barry K."/>
            <person name="Choi C."/>
            <person name="Cichocki N."/>
            <person name="Clum A."/>
            <person name="Copeland A."/>
            <person name="Hainaut M."/>
            <person name="Haridas S."/>
            <person name="Labutti K."/>
            <person name="Lindquist E."/>
            <person name="Lipzen A."/>
            <person name="Khouja H.-R."/>
            <person name="Murat C."/>
            <person name="Ohm R."/>
            <person name="Olson A."/>
            <person name="Spatafora J."/>
            <person name="Veneault-Fourrey C."/>
            <person name="Henrissat B."/>
            <person name="Grigoriev I."/>
            <person name="Martin F."/>
            <person name="Perotto S."/>
        </authorList>
    </citation>
    <scope>NUCLEOTIDE SEQUENCE [LARGE SCALE GENOMIC DNA]</scope>
    <source>
        <strain evidence="11 12">E</strain>
    </source>
</reference>
<dbReference type="SUPFAM" id="SSF90123">
    <property type="entry name" value="ABC transporter transmembrane region"/>
    <property type="match status" value="2"/>
</dbReference>
<dbReference type="InterPro" id="IPR027417">
    <property type="entry name" value="P-loop_NTPase"/>
</dbReference>
<feature type="domain" description="ABC transmembrane type-1" evidence="10">
    <location>
        <begin position="639"/>
        <end position="848"/>
    </location>
</feature>
<dbReference type="PANTHER" id="PTHR24222:SF76">
    <property type="entry name" value="MYCOBACTIN IMPORT ATP-BINDING_PERMEASE PROTEIN IRTB"/>
    <property type="match status" value="1"/>
</dbReference>
<dbReference type="InterPro" id="IPR003593">
    <property type="entry name" value="AAA+_ATPase"/>
</dbReference>
<dbReference type="Pfam" id="PF00664">
    <property type="entry name" value="ABC_membrane"/>
    <property type="match status" value="2"/>
</dbReference>
<organism evidence="11 12">
    <name type="scientific">Hyaloscypha bicolor E</name>
    <dbReference type="NCBI Taxonomy" id="1095630"/>
    <lineage>
        <taxon>Eukaryota</taxon>
        <taxon>Fungi</taxon>
        <taxon>Dikarya</taxon>
        <taxon>Ascomycota</taxon>
        <taxon>Pezizomycotina</taxon>
        <taxon>Leotiomycetes</taxon>
        <taxon>Helotiales</taxon>
        <taxon>Hyaloscyphaceae</taxon>
        <taxon>Hyaloscypha</taxon>
        <taxon>Hyaloscypha bicolor</taxon>
    </lineage>
</organism>
<evidence type="ECO:0000256" key="6">
    <source>
        <dbReference type="ARBA" id="ARBA00022989"/>
    </source>
</evidence>
<keyword evidence="5" id="KW-0067">ATP-binding</keyword>
<dbReference type="Gene3D" id="1.20.1560.10">
    <property type="entry name" value="ABC transporter type 1, transmembrane domain"/>
    <property type="match status" value="1"/>
</dbReference>
<keyword evidence="11" id="KW-0378">Hydrolase</keyword>
<keyword evidence="3 8" id="KW-0812">Transmembrane</keyword>
<dbReference type="GO" id="GO:0016887">
    <property type="term" value="F:ATP hydrolysis activity"/>
    <property type="evidence" value="ECO:0007669"/>
    <property type="project" value="InterPro"/>
</dbReference>
<name>A0A2J6TDJ4_9HELO</name>
<evidence type="ECO:0000256" key="4">
    <source>
        <dbReference type="ARBA" id="ARBA00022741"/>
    </source>
</evidence>
<dbReference type="RefSeq" id="XP_024737977.1">
    <property type="nucleotide sequence ID" value="XM_024884719.1"/>
</dbReference>
<dbReference type="PANTHER" id="PTHR24222">
    <property type="entry name" value="ABC TRANSPORTER B FAMILY"/>
    <property type="match status" value="1"/>
</dbReference>
<keyword evidence="7 8" id="KW-0472">Membrane</keyword>
<evidence type="ECO:0000256" key="7">
    <source>
        <dbReference type="ARBA" id="ARBA00023136"/>
    </source>
</evidence>
<feature type="transmembrane region" description="Helical" evidence="8">
    <location>
        <begin position="162"/>
        <end position="180"/>
    </location>
</feature>
<feature type="transmembrane region" description="Helical" evidence="8">
    <location>
        <begin position="89"/>
        <end position="111"/>
    </location>
</feature>
<dbReference type="GO" id="GO:0005737">
    <property type="term" value="C:cytoplasm"/>
    <property type="evidence" value="ECO:0007669"/>
    <property type="project" value="UniProtKB-ARBA"/>
</dbReference>
<evidence type="ECO:0000256" key="1">
    <source>
        <dbReference type="ARBA" id="ARBA00004141"/>
    </source>
</evidence>
<dbReference type="Pfam" id="PF00005">
    <property type="entry name" value="ABC_tran"/>
    <property type="match status" value="2"/>
</dbReference>
<dbReference type="STRING" id="1095630.A0A2J6TDJ4"/>
<dbReference type="SUPFAM" id="SSF52540">
    <property type="entry name" value="P-loop containing nucleoside triphosphate hydrolases"/>
    <property type="match status" value="2"/>
</dbReference>
<dbReference type="PROSITE" id="PS50893">
    <property type="entry name" value="ABC_TRANSPORTER_2"/>
    <property type="match status" value="2"/>
</dbReference>
<accession>A0A2J6TDJ4</accession>
<dbReference type="InterPro" id="IPR036640">
    <property type="entry name" value="ABC1_TM_sf"/>
</dbReference>
<dbReference type="FunFam" id="3.40.50.300:FF:000604">
    <property type="entry name" value="ABC transporter B family member 28"/>
    <property type="match status" value="1"/>
</dbReference>
<protein>
    <submittedName>
        <fullName evidence="11">P-loop containing nucleoside triphosphate hydrolase protein</fullName>
    </submittedName>
</protein>
<evidence type="ECO:0000256" key="5">
    <source>
        <dbReference type="ARBA" id="ARBA00022840"/>
    </source>
</evidence>
<feature type="transmembrane region" description="Helical" evidence="8">
    <location>
        <begin position="58"/>
        <end position="77"/>
    </location>
</feature>
<dbReference type="GO" id="GO:0005524">
    <property type="term" value="F:ATP binding"/>
    <property type="evidence" value="ECO:0007669"/>
    <property type="project" value="UniProtKB-KW"/>
</dbReference>
<dbReference type="GO" id="GO:0140359">
    <property type="term" value="F:ABC-type transporter activity"/>
    <property type="evidence" value="ECO:0007669"/>
    <property type="project" value="InterPro"/>
</dbReference>
<evidence type="ECO:0000256" key="2">
    <source>
        <dbReference type="ARBA" id="ARBA00022448"/>
    </source>
</evidence>
<evidence type="ECO:0000313" key="11">
    <source>
        <dbReference type="EMBL" id="PMD61073.1"/>
    </source>
</evidence>
<dbReference type="EMBL" id="KZ613786">
    <property type="protein sequence ID" value="PMD61073.1"/>
    <property type="molecule type" value="Genomic_DNA"/>
</dbReference>
<comment type="subcellular location">
    <subcellularLocation>
        <location evidence="1">Membrane</location>
        <topology evidence="1">Multi-pass membrane protein</topology>
    </subcellularLocation>
</comment>
<keyword evidence="12" id="KW-1185">Reference proteome</keyword>
<proteinExistence type="predicted"/>
<feature type="domain" description="ABC transmembrane type-1" evidence="10">
    <location>
        <begin position="87"/>
        <end position="315"/>
    </location>
</feature>
<dbReference type="OrthoDB" id="6500128at2759"/>
<feature type="domain" description="ABC transporter" evidence="9">
    <location>
        <begin position="882"/>
        <end position="1100"/>
    </location>
</feature>
<dbReference type="Proteomes" id="UP000235371">
    <property type="component" value="Unassembled WGS sequence"/>
</dbReference>
<keyword evidence="4" id="KW-0547">Nucleotide-binding</keyword>
<evidence type="ECO:0000259" key="10">
    <source>
        <dbReference type="PROSITE" id="PS50929"/>
    </source>
</evidence>
<dbReference type="CDD" id="cd18577">
    <property type="entry name" value="ABC_6TM_Pgp_ABCB1_D1_like"/>
    <property type="match status" value="1"/>
</dbReference>
<feature type="transmembrane region" description="Helical" evidence="8">
    <location>
        <begin position="186"/>
        <end position="204"/>
    </location>
</feature>
<evidence type="ECO:0000313" key="12">
    <source>
        <dbReference type="Proteomes" id="UP000235371"/>
    </source>
</evidence>
<dbReference type="GO" id="GO:0005886">
    <property type="term" value="C:plasma membrane"/>
    <property type="evidence" value="ECO:0007669"/>
    <property type="project" value="TreeGrafter"/>
</dbReference>
<evidence type="ECO:0000256" key="3">
    <source>
        <dbReference type="ARBA" id="ARBA00022692"/>
    </source>
</evidence>
<feature type="transmembrane region" description="Helical" evidence="8">
    <location>
        <begin position="819"/>
        <end position="842"/>
    </location>
</feature>
<gene>
    <name evidence="11" type="ORF">K444DRAFT_642295</name>
</gene>
<feature type="transmembrane region" description="Helical" evidence="8">
    <location>
        <begin position="787"/>
        <end position="807"/>
    </location>
</feature>
<dbReference type="AlphaFoldDB" id="A0A2J6TDJ4"/>
<evidence type="ECO:0000256" key="8">
    <source>
        <dbReference type="SAM" id="Phobius"/>
    </source>
</evidence>
<dbReference type="PROSITE" id="PS50929">
    <property type="entry name" value="ABC_TM1F"/>
    <property type="match status" value="2"/>
</dbReference>
<dbReference type="CDD" id="cd18578">
    <property type="entry name" value="ABC_6TM_Pgp_ABCB1_D2_like"/>
    <property type="match status" value="1"/>
</dbReference>
<dbReference type="InParanoid" id="A0A2J6TDJ4"/>
<dbReference type="SMART" id="SM00382">
    <property type="entry name" value="AAA"/>
    <property type="match status" value="2"/>
</dbReference>
<sequence length="1107" mass="121082">MLEARRAEAATANASEKSFTNSLSADEASVLDKHLAFSASPGSFFQLYRFATRNDKSIVFVSSLCAIGGGAAMPLMTDFNRLLVHNVLYFIYLAIGECVLIYIATVGFIYTSTHITSTVRKEYFAALLRQNIAFFDNMGTGEIGTRLTADMNLFQDGIGHKIVLTLTGLANFFTAFVVGFVKYWKLTMICFASVFAIMLVISAGDKLMVKYNQEGIKAYAKRGSVSEEILGSIWNATAFGTANRAGIIQKSVLAVMIATIMCLVFLNYGFAFWMGSRFLVDGSVDVADILTIVLAIIIGAFTFGQIGSNIQAFSAAVAASSNIYATIDRISPLDPGSASGDIPWEVKGEIRFKEVKHIYPSRQDVVVLENCNLHIEAGKKTAIVGASGCGESTLISLLERFYEPVGGTILLDGIDISAIQMGWFRQQISLVEQEPKLFDDTIMNNIKLGLIGSAYGNGSEQQQEERIKEAAKNSHAHYFIMQLPDGYRTHVGNSLLSGGPKQWIAIARAIPTSALDGKSKGVVQAALEEASKNRTTLIVSHRQSTIADADIVAVMKDGMIVRHGPREEILETSRQEPTEDITQSSAGGLRRHSLWTLITFIASFKKAESLLMLCGLIFANTAGGGQPVQGVFFAKSAVALSRVFFAYCSEALIFRARSHVSRTLLRQDIAFFDKRSTGTLTSFLATEITHLAGLSSTALSTLLMSATTLISAIVVSLAVGWKLALALSRFESVMQKSYTGSASYVSEKLHLIRTTASLSMEHHGQCEYSGMLASQDRKSLVSNLKISVLYALSQSVIFLCIALGFWYGGTLIGNSEYSLFQFFVYFAEIIFSVQSAGAFFSFTGDMGKAHLAALAIKCLTERQPTIDIWRDQGKKSGGVGDFEFRNVGFKDKNKERTWVLRPLDIRIQRASTLRFLIIFGHAGGKSTIFGLLERFYDVSEGDIPIDGRNIKELDIKTYRSRLALVSQEPILYQGSIRDNILFGSEREDIADEEIQRACGEANIWDYITSLPEGLANDCGSKAILLPDEATSALDRESEGAVQAVLDRAATGRTTIVIAHRLSTVKRVDIITVLESGRVGESGNHDEFMDLEGMYCAMLHRQQVEGAH</sequence>
<feature type="transmembrane region" description="Helical" evidence="8">
    <location>
        <begin position="702"/>
        <end position="727"/>
    </location>
</feature>
<dbReference type="InterPro" id="IPR011527">
    <property type="entry name" value="ABC1_TM_dom"/>
</dbReference>
<feature type="domain" description="ABC transporter" evidence="9">
    <location>
        <begin position="350"/>
        <end position="582"/>
    </location>
</feature>
<dbReference type="InterPro" id="IPR039421">
    <property type="entry name" value="Type_1_exporter"/>
</dbReference>
<evidence type="ECO:0000259" key="9">
    <source>
        <dbReference type="PROSITE" id="PS50893"/>
    </source>
</evidence>
<feature type="transmembrane region" description="Helical" evidence="8">
    <location>
        <begin position="286"/>
        <end position="304"/>
    </location>
</feature>
<dbReference type="InterPro" id="IPR003439">
    <property type="entry name" value="ABC_transporter-like_ATP-bd"/>
</dbReference>
<feature type="transmembrane region" description="Helical" evidence="8">
    <location>
        <begin position="252"/>
        <end position="274"/>
    </location>
</feature>
<keyword evidence="2" id="KW-0813">Transport</keyword>
<dbReference type="Gene3D" id="3.40.50.300">
    <property type="entry name" value="P-loop containing nucleotide triphosphate hydrolases"/>
    <property type="match status" value="2"/>
</dbReference>